<evidence type="ECO:0000256" key="7">
    <source>
        <dbReference type="ARBA" id="ARBA00022989"/>
    </source>
</evidence>
<dbReference type="InterPro" id="IPR003593">
    <property type="entry name" value="AAA+_ATPase"/>
</dbReference>
<feature type="region of interest" description="Disordered" evidence="10">
    <location>
        <begin position="648"/>
        <end position="678"/>
    </location>
</feature>
<evidence type="ECO:0000256" key="3">
    <source>
        <dbReference type="ARBA" id="ARBA00022475"/>
    </source>
</evidence>
<dbReference type="Gene3D" id="1.20.1560.10">
    <property type="entry name" value="ABC transporter type 1, transmembrane domain"/>
    <property type="match status" value="2"/>
</dbReference>
<feature type="region of interest" description="Disordered" evidence="10">
    <location>
        <begin position="588"/>
        <end position="628"/>
    </location>
</feature>
<feature type="transmembrane region" description="Helical" evidence="11">
    <location>
        <begin position="972"/>
        <end position="991"/>
    </location>
</feature>
<feature type="transmembrane region" description="Helical" evidence="11">
    <location>
        <begin position="251"/>
        <end position="274"/>
    </location>
</feature>
<feature type="region of interest" description="Disordered" evidence="10">
    <location>
        <begin position="1281"/>
        <end position="1305"/>
    </location>
</feature>
<dbReference type="InterPro" id="IPR036640">
    <property type="entry name" value="ABC1_TM_sf"/>
</dbReference>
<dbReference type="CDD" id="cd18546">
    <property type="entry name" value="ABC_6TM_Rv0194_D2_like"/>
    <property type="match status" value="1"/>
</dbReference>
<keyword evidence="4 11" id="KW-0812">Transmembrane</keyword>
<feature type="transmembrane region" description="Helical" evidence="11">
    <location>
        <begin position="134"/>
        <end position="154"/>
    </location>
</feature>
<dbReference type="InterPro" id="IPR017871">
    <property type="entry name" value="ABC_transporter-like_CS"/>
</dbReference>
<feature type="domain" description="ABC transporter" evidence="12">
    <location>
        <begin position="1038"/>
        <end position="1273"/>
    </location>
</feature>
<evidence type="ECO:0000256" key="5">
    <source>
        <dbReference type="ARBA" id="ARBA00022741"/>
    </source>
</evidence>
<feature type="domain" description="ABC transporter" evidence="12">
    <location>
        <begin position="343"/>
        <end position="589"/>
    </location>
</feature>
<feature type="transmembrane region" description="Helical" evidence="11">
    <location>
        <begin position="21"/>
        <end position="44"/>
    </location>
</feature>
<dbReference type="GO" id="GO:0005886">
    <property type="term" value="C:plasma membrane"/>
    <property type="evidence" value="ECO:0007669"/>
    <property type="project" value="UniProtKB-SubCell"/>
</dbReference>
<sequence>MPESGEARTKPGWIRRLSAACWRHPAAVLLSMGAAVTAVGMEAAVPVFTKVAVDDAMAGSTEGLGWIVAAMLGLGLFRFGAAFVRRYTAGKLAVNVQHDLRRAVFGSVQRLDGGKQDSLRTGQVVSRSISDLQLVNGLLSMLPMAAGTLMLAVFSLAAMLWLSPLLTVIALVVGPLIGVVTARSRKKLFPATWSAQQRAADVAEQVEETISGVRVVKGFGQESREVSGMIGRARRLFAERMRAARVTAPPTAHLTALPLAGQVCVLGLGGWLALRGQVSVGTFIAFASYLTMLAAPARMLSNVLIQAQHARAGLERLYDVIDSQPEVTDAPDAVSLPEGPLRVELDDVRFGYGGEQPVLRGTSLEVRSGETLALVGSAGSGKSTISLLLPRFYDVHSGSVRIAPDGGDEGADGDGALDIRGVRLDSLRSAVGVVFEEAFLFSDTVRGNIAYGHPNASEEEIVAAARAAEAHEFITELSQGYDTLVGERGLTLSGGQRQRIALARALLTDPRILVLDDATSAVDPSTEAAIHATLDSVTAERTTLLVAHRRSTLALADRVALLDEGEVVDIGTQRELERRSELFRELLPDTSGTSEHPGGHPVCEPGEEPTPELWPGEERGQRHGYWTGTATSTESSFAAVGAASRSAGTAKPAAGAPGTAGAGRPKGSTVAATPPSEELTTAIDRLPPAEDEPELNGTDPTAPDPGFRLAKLFRPIRWGVALTVLLVAATAAVSVSMPSLIRWGVDGGVGAGDPDALFTATAVGAGTVLIGWVTMRWQTVIAARTGETLLYLLRLRSFAQLQRLGLDYYERERAGRIMTRMTTDVDALSSFLQTGLATAVVSVSTIIGVAVALLITDLSLALVALSVTPLLVVATMIFRRVSSSAYAEARERVSTVNAEMQENVSGLRVSQANRRERLAAEKFAARSDAYRRSRLRAQRYIATYFPFVSLLSEVAQAVVLGVGALRVAQGELTAGVLAAFLLYLGLFFSPVQQLSGVFDAYQQARVGLRRIGELLRTRTSVPETDRPATVPSELDGEVELRSVSFSYPATDDPALSEVSLRVAPGETVALVGATGAGKSTLVKLLARFYDVSGGCVLVDGVDVRDYPLAEYHSHLAVVPQEGHLFAGDVADNIAYGSPGAGPAEIERAARRVGALPGIAALPDGFRQRTGEGGKSLSAGQRQLVALARAELVDPDILLLDEATAALDPATEAMVAAAHAELARNRTTFVVAHRLATAARADRIVVLGGGSIVEQGEHGELLAAGGVYARLWANGGSADDADVAVPGAGGELGAGREEPDSAPANR</sequence>
<evidence type="ECO:0000256" key="9">
    <source>
        <dbReference type="ARBA" id="ARBA00061644"/>
    </source>
</evidence>
<dbReference type="PANTHER" id="PTHR24221:SF629">
    <property type="entry name" value="MULTIDRUG EFFLUX ATP-BINDING_PERMEASE PROTEIN RV0194"/>
    <property type="match status" value="1"/>
</dbReference>
<feature type="compositionally biased region" description="Low complexity" evidence="10">
    <location>
        <begin position="648"/>
        <end position="667"/>
    </location>
</feature>
<dbReference type="SUPFAM" id="SSF52540">
    <property type="entry name" value="P-loop containing nucleoside triphosphate hydrolases"/>
    <property type="match status" value="2"/>
</dbReference>
<feature type="transmembrane region" description="Helical" evidence="11">
    <location>
        <begin position="718"/>
        <end position="737"/>
    </location>
</feature>
<evidence type="ECO:0000256" key="2">
    <source>
        <dbReference type="ARBA" id="ARBA00022448"/>
    </source>
</evidence>
<feature type="transmembrane region" description="Helical" evidence="11">
    <location>
        <begin position="160"/>
        <end position="180"/>
    </location>
</feature>
<proteinExistence type="inferred from homology"/>
<dbReference type="InterPro" id="IPR003439">
    <property type="entry name" value="ABC_transporter-like_ATP-bd"/>
</dbReference>
<dbReference type="RefSeq" id="WP_092924189.1">
    <property type="nucleotide sequence ID" value="NZ_FOMZ01000002.1"/>
</dbReference>
<feature type="domain" description="ABC transmembrane type-1" evidence="13">
    <location>
        <begin position="721"/>
        <end position="1003"/>
    </location>
</feature>
<dbReference type="SUPFAM" id="SSF90123">
    <property type="entry name" value="ABC transporter transmembrane region"/>
    <property type="match status" value="2"/>
</dbReference>
<keyword evidence="2" id="KW-0813">Transport</keyword>
<feature type="transmembrane region" description="Helical" evidence="11">
    <location>
        <begin position="64"/>
        <end position="84"/>
    </location>
</feature>
<dbReference type="SMART" id="SM00382">
    <property type="entry name" value="AAA"/>
    <property type="match status" value="2"/>
</dbReference>
<keyword evidence="5" id="KW-0547">Nucleotide-binding</keyword>
<evidence type="ECO:0000256" key="4">
    <source>
        <dbReference type="ARBA" id="ARBA00022692"/>
    </source>
</evidence>
<feature type="transmembrane region" description="Helical" evidence="11">
    <location>
        <begin position="280"/>
        <end position="301"/>
    </location>
</feature>
<dbReference type="CDD" id="cd18543">
    <property type="entry name" value="ABC_6TM_Rv0194_D1_like"/>
    <property type="match status" value="1"/>
</dbReference>
<dbReference type="PROSITE" id="PS50893">
    <property type="entry name" value="ABC_TRANSPORTER_2"/>
    <property type="match status" value="2"/>
</dbReference>
<dbReference type="FunFam" id="3.40.50.300:FF:000299">
    <property type="entry name" value="ABC transporter ATP-binding protein/permease"/>
    <property type="match status" value="2"/>
</dbReference>
<dbReference type="InterPro" id="IPR039421">
    <property type="entry name" value="Type_1_exporter"/>
</dbReference>
<dbReference type="GO" id="GO:0016887">
    <property type="term" value="F:ATP hydrolysis activity"/>
    <property type="evidence" value="ECO:0007669"/>
    <property type="project" value="InterPro"/>
</dbReference>
<dbReference type="Pfam" id="PF00664">
    <property type="entry name" value="ABC_membrane"/>
    <property type="match status" value="2"/>
</dbReference>
<feature type="transmembrane region" description="Helical" evidence="11">
    <location>
        <begin position="941"/>
        <end position="966"/>
    </location>
</feature>
<dbReference type="PROSITE" id="PS50929">
    <property type="entry name" value="ABC_TM1F"/>
    <property type="match status" value="2"/>
</dbReference>
<keyword evidence="7 11" id="KW-1133">Transmembrane helix</keyword>
<dbReference type="GO" id="GO:0005524">
    <property type="term" value="F:ATP binding"/>
    <property type="evidence" value="ECO:0007669"/>
    <property type="project" value="UniProtKB-KW"/>
</dbReference>
<gene>
    <name evidence="14" type="ORF">SAMN04487819_102372</name>
</gene>
<feature type="transmembrane region" description="Helical" evidence="11">
    <location>
        <begin position="757"/>
        <end position="775"/>
    </location>
</feature>
<dbReference type="InterPro" id="IPR011527">
    <property type="entry name" value="ABC1_TM_dom"/>
</dbReference>
<organism evidence="14 15">
    <name type="scientific">Actinopolyspora alba</name>
    <dbReference type="NCBI Taxonomy" id="673379"/>
    <lineage>
        <taxon>Bacteria</taxon>
        <taxon>Bacillati</taxon>
        <taxon>Actinomycetota</taxon>
        <taxon>Actinomycetes</taxon>
        <taxon>Actinopolysporales</taxon>
        <taxon>Actinopolysporaceae</taxon>
        <taxon>Actinopolyspora</taxon>
        <taxon>Actinopolyspora alba group</taxon>
    </lineage>
</organism>
<feature type="transmembrane region" description="Helical" evidence="11">
    <location>
        <begin position="830"/>
        <end position="854"/>
    </location>
</feature>
<feature type="transmembrane region" description="Helical" evidence="11">
    <location>
        <begin position="860"/>
        <end position="878"/>
    </location>
</feature>
<keyword evidence="6 14" id="KW-0067">ATP-binding</keyword>
<dbReference type="PROSITE" id="PS00211">
    <property type="entry name" value="ABC_TRANSPORTER_1"/>
    <property type="match status" value="1"/>
</dbReference>
<evidence type="ECO:0000256" key="11">
    <source>
        <dbReference type="SAM" id="Phobius"/>
    </source>
</evidence>
<evidence type="ECO:0000259" key="12">
    <source>
        <dbReference type="PROSITE" id="PS50893"/>
    </source>
</evidence>
<keyword evidence="8 11" id="KW-0472">Membrane</keyword>
<comment type="subcellular location">
    <subcellularLocation>
        <location evidence="1">Cell membrane</location>
        <topology evidence="1">Multi-pass membrane protein</topology>
    </subcellularLocation>
</comment>
<dbReference type="GO" id="GO:0140359">
    <property type="term" value="F:ABC-type transporter activity"/>
    <property type="evidence" value="ECO:0007669"/>
    <property type="project" value="InterPro"/>
</dbReference>
<reference evidence="15" key="1">
    <citation type="submission" date="2016-10" db="EMBL/GenBank/DDBJ databases">
        <authorList>
            <person name="Varghese N."/>
            <person name="Submissions S."/>
        </authorList>
    </citation>
    <scope>NUCLEOTIDE SEQUENCE [LARGE SCALE GENOMIC DNA]</scope>
    <source>
        <strain evidence="15">DSM 45004</strain>
    </source>
</reference>
<dbReference type="Pfam" id="PF00005">
    <property type="entry name" value="ABC_tran"/>
    <property type="match status" value="2"/>
</dbReference>
<keyword evidence="15" id="KW-1185">Reference proteome</keyword>
<dbReference type="GO" id="GO:0034040">
    <property type="term" value="F:ATPase-coupled lipid transmembrane transporter activity"/>
    <property type="evidence" value="ECO:0007669"/>
    <property type="project" value="TreeGrafter"/>
</dbReference>
<evidence type="ECO:0000256" key="1">
    <source>
        <dbReference type="ARBA" id="ARBA00004651"/>
    </source>
</evidence>
<dbReference type="PANTHER" id="PTHR24221">
    <property type="entry name" value="ATP-BINDING CASSETTE SUB-FAMILY B"/>
    <property type="match status" value="1"/>
</dbReference>
<evidence type="ECO:0000313" key="15">
    <source>
        <dbReference type="Proteomes" id="UP000198716"/>
    </source>
</evidence>
<dbReference type="EMBL" id="FOMZ01000002">
    <property type="protein sequence ID" value="SFD73197.1"/>
    <property type="molecule type" value="Genomic_DNA"/>
</dbReference>
<accession>A0A1I1UQY8</accession>
<keyword evidence="3" id="KW-1003">Cell membrane</keyword>
<dbReference type="InterPro" id="IPR027417">
    <property type="entry name" value="P-loop_NTPase"/>
</dbReference>
<feature type="domain" description="ABC transmembrane type-1" evidence="13">
    <location>
        <begin position="29"/>
        <end position="309"/>
    </location>
</feature>
<name>A0A1I1UQY8_9ACTN</name>
<evidence type="ECO:0000256" key="6">
    <source>
        <dbReference type="ARBA" id="ARBA00022840"/>
    </source>
</evidence>
<dbReference type="Proteomes" id="UP000198716">
    <property type="component" value="Unassembled WGS sequence"/>
</dbReference>
<evidence type="ECO:0000256" key="8">
    <source>
        <dbReference type="ARBA" id="ARBA00023136"/>
    </source>
</evidence>
<evidence type="ECO:0000256" key="10">
    <source>
        <dbReference type="SAM" id="MobiDB-lite"/>
    </source>
</evidence>
<dbReference type="Gene3D" id="3.40.50.300">
    <property type="entry name" value="P-loop containing nucleotide triphosphate hydrolases"/>
    <property type="match status" value="2"/>
</dbReference>
<evidence type="ECO:0000313" key="14">
    <source>
        <dbReference type="EMBL" id="SFD73197.1"/>
    </source>
</evidence>
<protein>
    <submittedName>
        <fullName evidence="14">ATP-binding cassette, subfamily B</fullName>
    </submittedName>
</protein>
<comment type="similarity">
    <text evidence="9">Belongs to the ABC transporter superfamily. Lipid exporter (TC 3.A.1.106) family.</text>
</comment>
<evidence type="ECO:0000259" key="13">
    <source>
        <dbReference type="PROSITE" id="PS50929"/>
    </source>
</evidence>